<dbReference type="RefSeq" id="WP_165832928.1">
    <property type="nucleotide sequence ID" value="NZ_CAJKCJ010000144.1"/>
</dbReference>
<evidence type="ECO:0000313" key="6">
    <source>
        <dbReference type="EMBL" id="PVY42594.1"/>
    </source>
</evidence>
<dbReference type="GeneID" id="78295099"/>
<evidence type="ECO:0000259" key="5">
    <source>
        <dbReference type="Pfam" id="PF00294"/>
    </source>
</evidence>
<sequence>MLGVGSPLLDILVEVDDVFLAERVSGDKGGMEMVDAAAQQAILAQLPGKPRLVPGGSAGNTVFALARLGLDCAMFGKLGNDDNGRFYRNRLKELGGSDEAFFVTDEQPTGTCLSMVTPDAERTMRSCLAASLLLRPEEAETIDFSKYDFVYIEGYMLFSAVLPTVMRNAKAAGCRIGLDMASFEVVRTFREDLPDILKNYVDVVMANEEEAAELFPELSTEDRLMRLASWCEVAAIKLGRRGCMVRCGNEIVKVPALVVERPVDTTAAGDLWAAGFLYGVLKNKPLAEAAWYGSLISHEVVKVFGSELADNVWNEIANRMKLERKR</sequence>
<dbReference type="EMBL" id="QEKH01000011">
    <property type="protein sequence ID" value="PVY42594.1"/>
    <property type="molecule type" value="Genomic_DNA"/>
</dbReference>
<reference evidence="6 7" key="1">
    <citation type="submission" date="2018-04" db="EMBL/GenBank/DDBJ databases">
        <title>Genomic Encyclopedia of Type Strains, Phase IV (KMG-IV): sequencing the most valuable type-strain genomes for metagenomic binning, comparative biology and taxonomic classification.</title>
        <authorList>
            <person name="Goeker M."/>
        </authorList>
    </citation>
    <scope>NUCLEOTIDE SEQUENCE [LARGE SCALE GENOMIC DNA]</scope>
    <source>
        <strain evidence="6 7">DSM 14823</strain>
    </source>
</reference>
<comment type="similarity">
    <text evidence="1 4">Belongs to the carbohydrate kinase PfkB family.</text>
</comment>
<comment type="caution">
    <text evidence="6">The sequence shown here is derived from an EMBL/GenBank/DDBJ whole genome shotgun (WGS) entry which is preliminary data.</text>
</comment>
<dbReference type="CDD" id="cd01168">
    <property type="entry name" value="adenosine_kinase"/>
    <property type="match status" value="1"/>
</dbReference>
<dbReference type="InterPro" id="IPR052700">
    <property type="entry name" value="Carb_kinase_PfkB-like"/>
</dbReference>
<dbReference type="Gene3D" id="3.40.1190.20">
    <property type="match status" value="1"/>
</dbReference>
<dbReference type="GO" id="GO:0016301">
    <property type="term" value="F:kinase activity"/>
    <property type="evidence" value="ECO:0007669"/>
    <property type="project" value="UniProtKB-KW"/>
</dbReference>
<dbReference type="PROSITE" id="PS00584">
    <property type="entry name" value="PFKB_KINASES_2"/>
    <property type="match status" value="1"/>
</dbReference>
<dbReference type="SUPFAM" id="SSF53613">
    <property type="entry name" value="Ribokinase-like"/>
    <property type="match status" value="1"/>
</dbReference>
<dbReference type="AlphaFoldDB" id="A0A2U1B1M6"/>
<dbReference type="PRINTS" id="PR00990">
    <property type="entry name" value="RIBOKINASE"/>
</dbReference>
<dbReference type="Proteomes" id="UP000245959">
    <property type="component" value="Unassembled WGS sequence"/>
</dbReference>
<proteinExistence type="inferred from homology"/>
<evidence type="ECO:0000256" key="2">
    <source>
        <dbReference type="ARBA" id="ARBA00022679"/>
    </source>
</evidence>
<dbReference type="InterPro" id="IPR029056">
    <property type="entry name" value="Ribokinase-like"/>
</dbReference>
<evidence type="ECO:0000256" key="1">
    <source>
        <dbReference type="ARBA" id="ARBA00010688"/>
    </source>
</evidence>
<dbReference type="InterPro" id="IPR002139">
    <property type="entry name" value="Ribo/fructo_kinase"/>
</dbReference>
<accession>A0A2U1B1M6</accession>
<dbReference type="Pfam" id="PF00294">
    <property type="entry name" value="PfkB"/>
    <property type="match status" value="1"/>
</dbReference>
<protein>
    <submittedName>
        <fullName evidence="6">Sugar/nucleoside kinase (Ribokinase family)</fullName>
    </submittedName>
</protein>
<evidence type="ECO:0000256" key="3">
    <source>
        <dbReference type="ARBA" id="ARBA00022777"/>
    </source>
</evidence>
<keyword evidence="2 4" id="KW-0808">Transferase</keyword>
<dbReference type="InterPro" id="IPR002173">
    <property type="entry name" value="Carboh/pur_kinase_PfkB_CS"/>
</dbReference>
<dbReference type="InterPro" id="IPR011611">
    <property type="entry name" value="PfkB_dom"/>
</dbReference>
<evidence type="ECO:0000313" key="7">
    <source>
        <dbReference type="Proteomes" id="UP000245959"/>
    </source>
</evidence>
<dbReference type="PANTHER" id="PTHR43320:SF1">
    <property type="entry name" value="OS01G0105900 PROTEIN"/>
    <property type="match status" value="1"/>
</dbReference>
<organism evidence="6 7">
    <name type="scientific">Victivallis vadensis</name>
    <dbReference type="NCBI Taxonomy" id="172901"/>
    <lineage>
        <taxon>Bacteria</taxon>
        <taxon>Pseudomonadati</taxon>
        <taxon>Lentisphaerota</taxon>
        <taxon>Lentisphaeria</taxon>
        <taxon>Victivallales</taxon>
        <taxon>Victivallaceae</taxon>
        <taxon>Victivallis</taxon>
    </lineage>
</organism>
<keyword evidence="7" id="KW-1185">Reference proteome</keyword>
<gene>
    <name evidence="6" type="ORF">C8D82_11151</name>
</gene>
<dbReference type="PANTHER" id="PTHR43320">
    <property type="entry name" value="SUGAR KINASE"/>
    <property type="match status" value="1"/>
</dbReference>
<name>A0A2U1B1M6_9BACT</name>
<evidence type="ECO:0000256" key="4">
    <source>
        <dbReference type="RuleBase" id="RU003704"/>
    </source>
</evidence>
<feature type="domain" description="Carbohydrate kinase PfkB" evidence="5">
    <location>
        <begin position="46"/>
        <end position="306"/>
    </location>
</feature>
<keyword evidence="3 4" id="KW-0418">Kinase</keyword>